<gene>
    <name evidence="1" type="ORF">CLUMA_CG018611</name>
</gene>
<organism evidence="1 2">
    <name type="scientific">Clunio marinus</name>
    <dbReference type="NCBI Taxonomy" id="568069"/>
    <lineage>
        <taxon>Eukaryota</taxon>
        <taxon>Metazoa</taxon>
        <taxon>Ecdysozoa</taxon>
        <taxon>Arthropoda</taxon>
        <taxon>Hexapoda</taxon>
        <taxon>Insecta</taxon>
        <taxon>Pterygota</taxon>
        <taxon>Neoptera</taxon>
        <taxon>Endopterygota</taxon>
        <taxon>Diptera</taxon>
        <taxon>Nematocera</taxon>
        <taxon>Chironomoidea</taxon>
        <taxon>Chironomidae</taxon>
        <taxon>Clunio</taxon>
    </lineage>
</organism>
<proteinExistence type="predicted"/>
<dbReference type="AlphaFoldDB" id="A0A1J1IZ78"/>
<dbReference type="Proteomes" id="UP000183832">
    <property type="component" value="Unassembled WGS sequence"/>
</dbReference>
<accession>A0A1J1IZ78</accession>
<dbReference type="EMBL" id="CVRI01000064">
    <property type="protein sequence ID" value="CRL05587.1"/>
    <property type="molecule type" value="Genomic_DNA"/>
</dbReference>
<name>A0A1J1IZ78_9DIPT</name>
<protein>
    <submittedName>
        <fullName evidence="1">CLUMA_CG018611, isoform A</fullName>
    </submittedName>
</protein>
<sequence>MNYFLTDSLPLRPFSSEEKNVIKKSFPQSMTPKAFPLTETFTEHLFRFDNFPLKRDPRGNIRKHLDQRNQ</sequence>
<evidence type="ECO:0000313" key="2">
    <source>
        <dbReference type="Proteomes" id="UP000183832"/>
    </source>
</evidence>
<evidence type="ECO:0000313" key="1">
    <source>
        <dbReference type="EMBL" id="CRL05587.1"/>
    </source>
</evidence>
<reference evidence="1 2" key="1">
    <citation type="submission" date="2015-04" db="EMBL/GenBank/DDBJ databases">
        <authorList>
            <person name="Syromyatnikov M.Y."/>
            <person name="Popov V.N."/>
        </authorList>
    </citation>
    <scope>NUCLEOTIDE SEQUENCE [LARGE SCALE GENOMIC DNA]</scope>
</reference>
<keyword evidence="2" id="KW-1185">Reference proteome</keyword>